<reference evidence="1" key="1">
    <citation type="submission" date="2020-09" db="EMBL/GenBank/DDBJ databases">
        <title>Draft Genome Sequence of Paenibacillus sp. WST5.</title>
        <authorList>
            <person name="Bao Z."/>
        </authorList>
    </citation>
    <scope>NUCLEOTIDE SEQUENCE</scope>
    <source>
        <strain evidence="1">WST5</strain>
    </source>
</reference>
<dbReference type="RefSeq" id="WP_223192736.1">
    <property type="nucleotide sequence ID" value="NZ_JACVVD010000008.1"/>
</dbReference>
<keyword evidence="2" id="KW-1185">Reference proteome</keyword>
<organism evidence="1 2">
    <name type="scientific">Paenibacillus sedimenti</name>
    <dbReference type="NCBI Taxonomy" id="2770274"/>
    <lineage>
        <taxon>Bacteria</taxon>
        <taxon>Bacillati</taxon>
        <taxon>Bacillota</taxon>
        <taxon>Bacilli</taxon>
        <taxon>Bacillales</taxon>
        <taxon>Paenibacillaceae</taxon>
        <taxon>Paenibacillus</taxon>
    </lineage>
</organism>
<accession>A0A926KR72</accession>
<dbReference type="InterPro" id="IPR036116">
    <property type="entry name" value="FN3_sf"/>
</dbReference>
<evidence type="ECO:0000313" key="1">
    <source>
        <dbReference type="EMBL" id="MBD0382592.1"/>
    </source>
</evidence>
<evidence type="ECO:0000313" key="2">
    <source>
        <dbReference type="Proteomes" id="UP000650466"/>
    </source>
</evidence>
<gene>
    <name evidence="1" type="ORF">ICC18_20960</name>
</gene>
<name>A0A926KR72_9BACL</name>
<protein>
    <submittedName>
        <fullName evidence="1">Uncharacterized protein</fullName>
    </submittedName>
</protein>
<dbReference type="Proteomes" id="UP000650466">
    <property type="component" value="Unassembled WGS sequence"/>
</dbReference>
<comment type="caution">
    <text evidence="1">The sequence shown here is derived from an EMBL/GenBank/DDBJ whole genome shotgun (WGS) entry which is preliminary data.</text>
</comment>
<dbReference type="Gene3D" id="2.60.40.10">
    <property type="entry name" value="Immunoglobulins"/>
    <property type="match status" value="1"/>
</dbReference>
<dbReference type="SUPFAM" id="SSF49265">
    <property type="entry name" value="Fibronectin type III"/>
    <property type="match status" value="1"/>
</dbReference>
<dbReference type="InterPro" id="IPR013783">
    <property type="entry name" value="Ig-like_fold"/>
</dbReference>
<dbReference type="AlphaFoldDB" id="A0A926KR72"/>
<sequence length="109" mass="10714">GSKAGNSNVVDVTTDATVTPISDLANTSKTDTTAAFSFTAPTGATAVKVQQSTDGGTTWTDSATSAALDQSSTAATVTGLTTATTFDFKLVVTGGSNAGNSNVVTVTTN</sequence>
<dbReference type="EMBL" id="JACVVD010000008">
    <property type="protein sequence ID" value="MBD0382592.1"/>
    <property type="molecule type" value="Genomic_DNA"/>
</dbReference>
<feature type="non-terminal residue" evidence="1">
    <location>
        <position position="1"/>
    </location>
</feature>
<proteinExistence type="predicted"/>